<feature type="compositionally biased region" description="Polar residues" evidence="1">
    <location>
        <begin position="209"/>
        <end position="223"/>
    </location>
</feature>
<gene>
    <name evidence="2" type="ORF">PAXRUDRAFT_830812</name>
</gene>
<feature type="compositionally biased region" description="Basic and acidic residues" evidence="1">
    <location>
        <begin position="178"/>
        <end position="187"/>
    </location>
</feature>
<name>A0A0D0DSZ4_9AGAM</name>
<dbReference type="InParanoid" id="A0A0D0DSZ4"/>
<feature type="region of interest" description="Disordered" evidence="1">
    <location>
        <begin position="167"/>
        <end position="224"/>
    </location>
</feature>
<organism evidence="2 3">
    <name type="scientific">Paxillus rubicundulus Ve08.2h10</name>
    <dbReference type="NCBI Taxonomy" id="930991"/>
    <lineage>
        <taxon>Eukaryota</taxon>
        <taxon>Fungi</taxon>
        <taxon>Dikarya</taxon>
        <taxon>Basidiomycota</taxon>
        <taxon>Agaricomycotina</taxon>
        <taxon>Agaricomycetes</taxon>
        <taxon>Agaricomycetidae</taxon>
        <taxon>Boletales</taxon>
        <taxon>Paxilineae</taxon>
        <taxon>Paxillaceae</taxon>
        <taxon>Paxillus</taxon>
    </lineage>
</organism>
<sequence>MPVRSFTVFQDTPTPQPRNDSHEGVILSLSETAAILLSTPAIEKENLHPVTGERAGPASGSEAKKRKTGALATKQLVVSSSKKQKEHKPDSKKSRKPLSSVGKPKSSDGRKSSSKTSRSSRRASPLPPVEEEQELKRQPARLSGSQAGIDSRCYELTVLPLADVSEAYEASPAESPEPDAHTDREQSVEPAIRDYFSPSLVEKPHPATDKQQCNIDDSNNDFSTPERKRIYSAFTFSSPSPTSERFKRSQVSLIHRDVPASNSE</sequence>
<dbReference type="Proteomes" id="UP000054538">
    <property type="component" value="Unassembled WGS sequence"/>
</dbReference>
<dbReference type="HOGENOM" id="CLU_1023685_0_0_1"/>
<proteinExistence type="predicted"/>
<dbReference type="AlphaFoldDB" id="A0A0D0DSZ4"/>
<feature type="region of interest" description="Disordered" evidence="1">
    <location>
        <begin position="236"/>
        <end position="264"/>
    </location>
</feature>
<dbReference type="OrthoDB" id="3265369at2759"/>
<keyword evidence="3" id="KW-1185">Reference proteome</keyword>
<feature type="region of interest" description="Disordered" evidence="1">
    <location>
        <begin position="39"/>
        <end position="149"/>
    </location>
</feature>
<protein>
    <submittedName>
        <fullName evidence="2">Uncharacterized protein</fullName>
    </submittedName>
</protein>
<feature type="region of interest" description="Disordered" evidence="1">
    <location>
        <begin position="1"/>
        <end position="24"/>
    </location>
</feature>
<evidence type="ECO:0000313" key="3">
    <source>
        <dbReference type="Proteomes" id="UP000054538"/>
    </source>
</evidence>
<evidence type="ECO:0000313" key="2">
    <source>
        <dbReference type="EMBL" id="KIK91481.1"/>
    </source>
</evidence>
<reference evidence="2 3" key="1">
    <citation type="submission" date="2014-04" db="EMBL/GenBank/DDBJ databases">
        <authorList>
            <consortium name="DOE Joint Genome Institute"/>
            <person name="Kuo A."/>
            <person name="Kohler A."/>
            <person name="Jargeat P."/>
            <person name="Nagy L.G."/>
            <person name="Floudas D."/>
            <person name="Copeland A."/>
            <person name="Barry K.W."/>
            <person name="Cichocki N."/>
            <person name="Veneault-Fourrey C."/>
            <person name="LaButti K."/>
            <person name="Lindquist E.A."/>
            <person name="Lipzen A."/>
            <person name="Lundell T."/>
            <person name="Morin E."/>
            <person name="Murat C."/>
            <person name="Sun H."/>
            <person name="Tunlid A."/>
            <person name="Henrissat B."/>
            <person name="Grigoriev I.V."/>
            <person name="Hibbett D.S."/>
            <person name="Martin F."/>
            <person name="Nordberg H.P."/>
            <person name="Cantor M.N."/>
            <person name="Hua S.X."/>
        </authorList>
    </citation>
    <scope>NUCLEOTIDE SEQUENCE [LARGE SCALE GENOMIC DNA]</scope>
    <source>
        <strain evidence="2 3">Ve08.2h10</strain>
    </source>
</reference>
<evidence type="ECO:0000256" key="1">
    <source>
        <dbReference type="SAM" id="MobiDB-lite"/>
    </source>
</evidence>
<dbReference type="EMBL" id="KN825382">
    <property type="protein sequence ID" value="KIK91481.1"/>
    <property type="molecule type" value="Genomic_DNA"/>
</dbReference>
<reference evidence="3" key="2">
    <citation type="submission" date="2015-01" db="EMBL/GenBank/DDBJ databases">
        <title>Evolutionary Origins and Diversification of the Mycorrhizal Mutualists.</title>
        <authorList>
            <consortium name="DOE Joint Genome Institute"/>
            <consortium name="Mycorrhizal Genomics Consortium"/>
            <person name="Kohler A."/>
            <person name="Kuo A."/>
            <person name="Nagy L.G."/>
            <person name="Floudas D."/>
            <person name="Copeland A."/>
            <person name="Barry K.W."/>
            <person name="Cichocki N."/>
            <person name="Veneault-Fourrey C."/>
            <person name="LaButti K."/>
            <person name="Lindquist E.A."/>
            <person name="Lipzen A."/>
            <person name="Lundell T."/>
            <person name="Morin E."/>
            <person name="Murat C."/>
            <person name="Riley R."/>
            <person name="Ohm R."/>
            <person name="Sun H."/>
            <person name="Tunlid A."/>
            <person name="Henrissat B."/>
            <person name="Grigoriev I.V."/>
            <person name="Hibbett D.S."/>
            <person name="Martin F."/>
        </authorList>
    </citation>
    <scope>NUCLEOTIDE SEQUENCE [LARGE SCALE GENOMIC DNA]</scope>
    <source>
        <strain evidence="3">Ve08.2h10</strain>
    </source>
</reference>
<accession>A0A0D0DSZ4</accession>